<gene>
    <name evidence="4" type="ORF">PL11_009770</name>
</gene>
<dbReference type="EC" id="3.1.4.-" evidence="2"/>
<organism evidence="4 5">
    <name type="scientific">Lentilactobacillus curieae</name>
    <dbReference type="NCBI Taxonomy" id="1138822"/>
    <lineage>
        <taxon>Bacteria</taxon>
        <taxon>Bacillati</taxon>
        <taxon>Bacillota</taxon>
        <taxon>Bacilli</taxon>
        <taxon>Lactobacillales</taxon>
        <taxon>Lactobacillaceae</taxon>
        <taxon>Lentilactobacillus</taxon>
    </lineage>
</organism>
<dbReference type="KEGG" id="lcu:PL11_009770"/>
<evidence type="ECO:0000256" key="2">
    <source>
        <dbReference type="RuleBase" id="RU362039"/>
    </source>
</evidence>
<keyword evidence="5" id="KW-1185">Reference proteome</keyword>
<dbReference type="NCBIfam" id="TIGR00040">
    <property type="entry name" value="yfcE"/>
    <property type="match status" value="1"/>
</dbReference>
<protein>
    <recommendedName>
        <fullName evidence="2">Phosphoesterase</fullName>
        <ecNumber evidence="2">3.1.4.-</ecNumber>
    </recommendedName>
</protein>
<dbReference type="AlphaFoldDB" id="A0A1S6QKN7"/>
<dbReference type="InterPro" id="IPR000979">
    <property type="entry name" value="Phosphodiesterase_MJ0936/Vps29"/>
</dbReference>
<dbReference type="InterPro" id="IPR024654">
    <property type="entry name" value="Calcineurin-like_PHP_lpxH"/>
</dbReference>
<keyword evidence="2" id="KW-0479">Metal-binding</keyword>
<dbReference type="Pfam" id="PF12850">
    <property type="entry name" value="Metallophos_2"/>
    <property type="match status" value="1"/>
</dbReference>
<comment type="similarity">
    <text evidence="1 2">Belongs to the metallophosphoesterase superfamily. YfcE family.</text>
</comment>
<dbReference type="OrthoDB" id="9800565at2"/>
<dbReference type="Proteomes" id="UP000030361">
    <property type="component" value="Chromosome"/>
</dbReference>
<comment type="cofactor">
    <cofactor evidence="2">
        <name>a divalent metal cation</name>
        <dbReference type="ChEBI" id="CHEBI:60240"/>
    </cofactor>
</comment>
<evidence type="ECO:0000313" key="5">
    <source>
        <dbReference type="Proteomes" id="UP000030361"/>
    </source>
</evidence>
<sequence length="172" mass="19381">MSKLLVVSDNHGDQQILTKILHQFGDQVDYRFHNGDSELSIDSPLVQQFNIVKGNMDFEDFPLENVVNIGDDVVYQTHGHLKNVNQSPLNLELTARSVSANIALFGHTHQLMCTMDGSLLLVNPGSISQPRGEFQMIGGTFCIVDVSTQKFIVDYYDRDLNLVPSLHFQFDR</sequence>
<reference evidence="4 5" key="1">
    <citation type="journal article" date="2015" name="Genome Announc.">
        <title>Genome Sequence of Lactobacillus curieae CCTCC M 2011381T, a Novel Producer of Gamma-aminobutyric Acid.</title>
        <authorList>
            <person name="Wang Y."/>
            <person name="Wang Y."/>
            <person name="Lang C."/>
            <person name="Wei D."/>
            <person name="Xu P."/>
            <person name="Xie J."/>
        </authorList>
    </citation>
    <scope>NUCLEOTIDE SEQUENCE [LARGE SCALE GENOMIC DNA]</scope>
    <source>
        <strain evidence="4 5">CCTCC M 2011381</strain>
    </source>
</reference>
<dbReference type="PANTHER" id="PTHR11124">
    <property type="entry name" value="VACUOLAR SORTING PROTEIN VPS29"/>
    <property type="match status" value="1"/>
</dbReference>
<evidence type="ECO:0000313" key="4">
    <source>
        <dbReference type="EMBL" id="AQW22192.1"/>
    </source>
</evidence>
<dbReference type="RefSeq" id="WP_035166974.1">
    <property type="nucleotide sequence ID" value="NZ_CP018906.1"/>
</dbReference>
<evidence type="ECO:0000256" key="1">
    <source>
        <dbReference type="ARBA" id="ARBA00008950"/>
    </source>
</evidence>
<dbReference type="GO" id="GO:0016787">
    <property type="term" value="F:hydrolase activity"/>
    <property type="evidence" value="ECO:0007669"/>
    <property type="project" value="UniProtKB-UniRule"/>
</dbReference>
<accession>A0A1S6QKN7</accession>
<dbReference type="SUPFAM" id="SSF56300">
    <property type="entry name" value="Metallo-dependent phosphatases"/>
    <property type="match status" value="1"/>
</dbReference>
<dbReference type="GO" id="GO:0046872">
    <property type="term" value="F:metal ion binding"/>
    <property type="evidence" value="ECO:0007669"/>
    <property type="project" value="UniProtKB-KW"/>
</dbReference>
<evidence type="ECO:0000259" key="3">
    <source>
        <dbReference type="Pfam" id="PF12850"/>
    </source>
</evidence>
<dbReference type="Gene3D" id="3.60.21.10">
    <property type="match status" value="1"/>
</dbReference>
<dbReference type="eggNOG" id="COG0622">
    <property type="taxonomic scope" value="Bacteria"/>
</dbReference>
<proteinExistence type="inferred from homology"/>
<feature type="domain" description="Calcineurin-like phosphoesterase" evidence="3">
    <location>
        <begin position="3"/>
        <end position="148"/>
    </location>
</feature>
<name>A0A1S6QKN7_9LACO</name>
<dbReference type="EMBL" id="CP018906">
    <property type="protein sequence ID" value="AQW22192.1"/>
    <property type="molecule type" value="Genomic_DNA"/>
</dbReference>
<dbReference type="InterPro" id="IPR029052">
    <property type="entry name" value="Metallo-depent_PP-like"/>
</dbReference>